<sequence>MADQPEPPNVRETALAWESLFRCQVTIMRRLQTLPDFRELNMREYDVLFNLKRAPDCGLRLGDLNEHLLLSQPSLSRMIDRLVTRGLVARIADPADARAVLITLTEAGAEVQQRIGRAHVRHINEVMAEGLSRDELCQLRRLTQALSDSVGPS</sequence>
<evidence type="ECO:0000313" key="2">
    <source>
        <dbReference type="EMBL" id="GHD08333.1"/>
    </source>
</evidence>
<dbReference type="InterPro" id="IPR039422">
    <property type="entry name" value="MarR/SlyA-like"/>
</dbReference>
<proteinExistence type="predicted"/>
<dbReference type="Gene3D" id="1.10.10.10">
    <property type="entry name" value="Winged helix-like DNA-binding domain superfamily/Winged helix DNA-binding domain"/>
    <property type="match status" value="1"/>
</dbReference>
<name>A0ABQ3GK37_9MICC</name>
<evidence type="ECO:0000313" key="3">
    <source>
        <dbReference type="Proteomes" id="UP000642819"/>
    </source>
</evidence>
<dbReference type="PRINTS" id="PR00598">
    <property type="entry name" value="HTHMARR"/>
</dbReference>
<gene>
    <name evidence="2" type="ORF">GCM10008096_19880</name>
</gene>
<protein>
    <submittedName>
        <fullName evidence="2">Transcriptional regulator</fullName>
    </submittedName>
</protein>
<comment type="caution">
    <text evidence="2">The sequence shown here is derived from an EMBL/GenBank/DDBJ whole genome shotgun (WGS) entry which is preliminary data.</text>
</comment>
<dbReference type="PROSITE" id="PS50995">
    <property type="entry name" value="HTH_MARR_2"/>
    <property type="match status" value="1"/>
</dbReference>
<dbReference type="InterPro" id="IPR036388">
    <property type="entry name" value="WH-like_DNA-bd_sf"/>
</dbReference>
<dbReference type="SUPFAM" id="SSF46785">
    <property type="entry name" value="Winged helix' DNA-binding domain"/>
    <property type="match status" value="1"/>
</dbReference>
<keyword evidence="3" id="KW-1185">Reference proteome</keyword>
<organism evidence="2 3">
    <name type="scientific">Zhihengliuella salsuginis</name>
    <dbReference type="NCBI Taxonomy" id="578222"/>
    <lineage>
        <taxon>Bacteria</taxon>
        <taxon>Bacillati</taxon>
        <taxon>Actinomycetota</taxon>
        <taxon>Actinomycetes</taxon>
        <taxon>Micrococcales</taxon>
        <taxon>Micrococcaceae</taxon>
        <taxon>Zhihengliuella</taxon>
    </lineage>
</organism>
<dbReference type="Proteomes" id="UP000642819">
    <property type="component" value="Unassembled WGS sequence"/>
</dbReference>
<dbReference type="InterPro" id="IPR036390">
    <property type="entry name" value="WH_DNA-bd_sf"/>
</dbReference>
<dbReference type="EMBL" id="BMXK01000008">
    <property type="protein sequence ID" value="GHD08333.1"/>
    <property type="molecule type" value="Genomic_DNA"/>
</dbReference>
<evidence type="ECO:0000259" key="1">
    <source>
        <dbReference type="PROSITE" id="PS50995"/>
    </source>
</evidence>
<dbReference type="SMART" id="SM00347">
    <property type="entry name" value="HTH_MARR"/>
    <property type="match status" value="1"/>
</dbReference>
<dbReference type="Pfam" id="PF12802">
    <property type="entry name" value="MarR_2"/>
    <property type="match status" value="1"/>
</dbReference>
<dbReference type="PANTHER" id="PTHR33164">
    <property type="entry name" value="TRANSCRIPTIONAL REGULATOR, MARR FAMILY"/>
    <property type="match status" value="1"/>
</dbReference>
<accession>A0ABQ3GK37</accession>
<dbReference type="InterPro" id="IPR000835">
    <property type="entry name" value="HTH_MarR-typ"/>
</dbReference>
<reference evidence="3" key="1">
    <citation type="journal article" date="2019" name="Int. J. Syst. Evol. Microbiol.">
        <title>The Global Catalogue of Microorganisms (GCM) 10K type strain sequencing project: providing services to taxonomists for standard genome sequencing and annotation.</title>
        <authorList>
            <consortium name="The Broad Institute Genomics Platform"/>
            <consortium name="The Broad Institute Genome Sequencing Center for Infectious Disease"/>
            <person name="Wu L."/>
            <person name="Ma J."/>
        </authorList>
    </citation>
    <scope>NUCLEOTIDE SEQUENCE [LARGE SCALE GENOMIC DNA]</scope>
    <source>
        <strain evidence="3">KCTC 19466</strain>
    </source>
</reference>
<dbReference type="PANTHER" id="PTHR33164:SF104">
    <property type="entry name" value="TRANSCRIPTIONAL REGULATORY PROTEIN"/>
    <property type="match status" value="1"/>
</dbReference>
<feature type="domain" description="HTH marR-type" evidence="1">
    <location>
        <begin position="17"/>
        <end position="148"/>
    </location>
</feature>
<dbReference type="RefSeq" id="WP_189350102.1">
    <property type="nucleotide sequence ID" value="NZ_BMXK01000008.1"/>
</dbReference>